<evidence type="ECO:0000313" key="3">
    <source>
        <dbReference type="Proteomes" id="UP001605036"/>
    </source>
</evidence>
<protein>
    <submittedName>
        <fullName evidence="2">Uncharacterized protein</fullName>
    </submittedName>
</protein>
<evidence type="ECO:0000256" key="1">
    <source>
        <dbReference type="SAM" id="MobiDB-lite"/>
    </source>
</evidence>
<keyword evidence="3" id="KW-1185">Reference proteome</keyword>
<dbReference type="Proteomes" id="UP001605036">
    <property type="component" value="Unassembled WGS sequence"/>
</dbReference>
<feature type="region of interest" description="Disordered" evidence="1">
    <location>
        <begin position="793"/>
        <end position="813"/>
    </location>
</feature>
<dbReference type="Gene3D" id="2.120.10.30">
    <property type="entry name" value="TolB, C-terminal domain"/>
    <property type="match status" value="3"/>
</dbReference>
<gene>
    <name evidence="2" type="ORF">R1flu_021519</name>
</gene>
<evidence type="ECO:0000313" key="2">
    <source>
        <dbReference type="EMBL" id="KAL2653391.1"/>
    </source>
</evidence>
<sequence length="813" mass="89604">MHGHHVHACVLPSTVPATEARSSPLTVSRSDLPLPDYTREVLTIRVRSGRGSKIWSIFRSNTMQAKMMGVLVWVLLWAFLGIGKAENNVLDLGGTITFGSVGRAHYAYDVFAVSLPNGWSPPQFLSAENLKETRLTDGVSLNYNGHFVEGANKLALDVYLSRTRPDLNAEYDTAGESESLIYVSERSGYPRMHMNRTHFLTPTHGSKISNAGAVELSVHDPEFPFMNDRPAVGGGNLVFVSTVKASGRPGIGWASVYSTNLRNGKTVRLSPVGVAEYSPAISPSGKWIVAAANSKRAVDEGVLETDLYVYRANDGSRRRLLAKNGGWPTWLDEKTIFFHRRADDGWWSIYRLDLPAKYFITEGAENELPEPERITPPGVHALTPAASRTGNWLAVATRRPQFLKHVRHVELFDLKSSEFIKVTELLSPNVSHFSPFLSRSGKIGYHRCRGAIQGPQTVSTLEALPSSLPNLSLFRMDGTYPTFSPDGTALAFNRDSADSALVVPAKSKGIYLINLAGKITQTHIYTGRAFGLVWDPKRTGVIYISAGKLFEPVDEEINIVSISNVFGPSKNMVTKQLTKSGTGNNGMPFPSPDGTKMVFRSGRSGYKNLYIMDAIDGEEKMLVRLTNGNWTDNHPRWSASGEWIIFISDREDPGSWNFNIYMIHPDGTGLRKILGTGPGMKTHPCFLGDEKFIVFSSNYAGFTAEPISVALQFMPQGELFIANVDDPSSLRRLTHNSYEDGSAVWSPTQLSQSDLERLSASGLAQTLKCNNPDYYDDVFPSLEYSGTALDSRVTPSSGCGHARSNMKRKHHEL</sequence>
<dbReference type="InterPro" id="IPR011659">
    <property type="entry name" value="WD40"/>
</dbReference>
<comment type="caution">
    <text evidence="2">The sequence shown here is derived from an EMBL/GenBank/DDBJ whole genome shotgun (WGS) entry which is preliminary data.</text>
</comment>
<dbReference type="PANTHER" id="PTHR32161:SF8">
    <property type="entry name" value="DPP6 N-TERMINAL DOMAIN-LIKE PROTEIN"/>
    <property type="match status" value="1"/>
</dbReference>
<proteinExistence type="predicted"/>
<dbReference type="SUPFAM" id="SSF69304">
    <property type="entry name" value="Tricorn protease N-terminal domain"/>
    <property type="match status" value="1"/>
</dbReference>
<reference evidence="2 3" key="1">
    <citation type="submission" date="2024-09" db="EMBL/GenBank/DDBJ databases">
        <title>Chromosome-scale assembly of Riccia fluitans.</title>
        <authorList>
            <person name="Paukszto L."/>
            <person name="Sawicki J."/>
            <person name="Karawczyk K."/>
            <person name="Piernik-Szablinska J."/>
            <person name="Szczecinska M."/>
            <person name="Mazdziarz M."/>
        </authorList>
    </citation>
    <scope>NUCLEOTIDE SEQUENCE [LARGE SCALE GENOMIC DNA]</scope>
    <source>
        <strain evidence="2">Rf_01</strain>
        <tissue evidence="2">Aerial parts of the thallus</tissue>
    </source>
</reference>
<dbReference type="Pfam" id="PF07676">
    <property type="entry name" value="PD40"/>
    <property type="match status" value="3"/>
</dbReference>
<name>A0ABD1ZRK4_9MARC</name>
<accession>A0ABD1ZRK4</accession>
<dbReference type="EMBL" id="JBHFFA010000001">
    <property type="protein sequence ID" value="KAL2653391.1"/>
    <property type="molecule type" value="Genomic_DNA"/>
</dbReference>
<feature type="compositionally biased region" description="Basic residues" evidence="1">
    <location>
        <begin position="804"/>
        <end position="813"/>
    </location>
</feature>
<dbReference type="SUPFAM" id="SSF82171">
    <property type="entry name" value="DPP6 N-terminal domain-like"/>
    <property type="match status" value="1"/>
</dbReference>
<dbReference type="AlphaFoldDB" id="A0ABD1ZRK4"/>
<organism evidence="2 3">
    <name type="scientific">Riccia fluitans</name>
    <dbReference type="NCBI Taxonomy" id="41844"/>
    <lineage>
        <taxon>Eukaryota</taxon>
        <taxon>Viridiplantae</taxon>
        <taxon>Streptophyta</taxon>
        <taxon>Embryophyta</taxon>
        <taxon>Marchantiophyta</taxon>
        <taxon>Marchantiopsida</taxon>
        <taxon>Marchantiidae</taxon>
        <taxon>Marchantiales</taxon>
        <taxon>Ricciaceae</taxon>
        <taxon>Riccia</taxon>
    </lineage>
</organism>
<dbReference type="PANTHER" id="PTHR32161">
    <property type="entry name" value="DPP6 N-TERMINAL DOMAIN-LIKE PROTEIN"/>
    <property type="match status" value="1"/>
</dbReference>
<dbReference type="InterPro" id="IPR011042">
    <property type="entry name" value="6-blade_b-propeller_TolB-like"/>
</dbReference>